<dbReference type="AlphaFoldDB" id="A0A8J7CVK7"/>
<dbReference type="SUPFAM" id="SSF48452">
    <property type="entry name" value="TPR-like"/>
    <property type="match status" value="1"/>
</dbReference>
<dbReference type="GO" id="GO:0003700">
    <property type="term" value="F:DNA-binding transcription factor activity"/>
    <property type="evidence" value="ECO:0007669"/>
    <property type="project" value="TreeGrafter"/>
</dbReference>
<feature type="compositionally biased region" description="Basic and acidic residues" evidence="1">
    <location>
        <begin position="579"/>
        <end position="603"/>
    </location>
</feature>
<keyword evidence="4" id="KW-1185">Reference proteome</keyword>
<dbReference type="PANTHER" id="PTHR24567">
    <property type="entry name" value="CRP FAMILY TRANSCRIPTIONAL REGULATORY PROTEIN"/>
    <property type="match status" value="1"/>
</dbReference>
<reference evidence="3" key="1">
    <citation type="submission" date="2020-10" db="EMBL/GenBank/DDBJ databases">
        <title>Genome sequence of the unusual species of purple photosynthetic bacteria, Phaeovibrio sulfidiphilus DSM 23193, type strain.</title>
        <authorList>
            <person name="Kyndt J.A."/>
            <person name="Meyer T.E."/>
        </authorList>
    </citation>
    <scope>NUCLEOTIDE SEQUENCE</scope>
    <source>
        <strain evidence="3">DSM 23193</strain>
    </source>
</reference>
<dbReference type="PROSITE" id="PS50042">
    <property type="entry name" value="CNMP_BINDING_3"/>
    <property type="match status" value="1"/>
</dbReference>
<evidence type="ECO:0000256" key="1">
    <source>
        <dbReference type="SAM" id="MobiDB-lite"/>
    </source>
</evidence>
<organism evidence="3 4">
    <name type="scientific">Phaeovibrio sulfidiphilus</name>
    <dbReference type="NCBI Taxonomy" id="1220600"/>
    <lineage>
        <taxon>Bacteria</taxon>
        <taxon>Pseudomonadati</taxon>
        <taxon>Pseudomonadota</taxon>
        <taxon>Alphaproteobacteria</taxon>
        <taxon>Rhodospirillales</taxon>
        <taxon>Rhodospirillaceae</taxon>
        <taxon>Phaeovibrio</taxon>
    </lineage>
</organism>
<dbReference type="PANTHER" id="PTHR24567:SF74">
    <property type="entry name" value="HTH-TYPE TRANSCRIPTIONAL REGULATOR ARCR"/>
    <property type="match status" value="1"/>
</dbReference>
<name>A0A8J7CVK7_9PROT</name>
<dbReference type="InterPro" id="IPR018490">
    <property type="entry name" value="cNMP-bd_dom_sf"/>
</dbReference>
<protein>
    <submittedName>
        <fullName evidence="3">Cyclic nucleotide-binding domain-containing protein</fullName>
    </submittedName>
</protein>
<dbReference type="Gene3D" id="2.60.120.10">
    <property type="entry name" value="Jelly Rolls"/>
    <property type="match status" value="1"/>
</dbReference>
<gene>
    <name evidence="3" type="ORF">IHV25_01970</name>
</gene>
<dbReference type="GO" id="GO:0005829">
    <property type="term" value="C:cytosol"/>
    <property type="evidence" value="ECO:0007669"/>
    <property type="project" value="TreeGrafter"/>
</dbReference>
<dbReference type="RefSeq" id="WP_192533282.1">
    <property type="nucleotide sequence ID" value="NZ_JACZHT010000001.1"/>
</dbReference>
<dbReference type="InterPro" id="IPR000595">
    <property type="entry name" value="cNMP-bd_dom"/>
</dbReference>
<dbReference type="EMBL" id="JACZHT010000001">
    <property type="protein sequence ID" value="MBE1236421.1"/>
    <property type="molecule type" value="Genomic_DNA"/>
</dbReference>
<dbReference type="Gene3D" id="1.25.40.10">
    <property type="entry name" value="Tetratricopeptide repeat domain"/>
    <property type="match status" value="2"/>
</dbReference>
<feature type="region of interest" description="Disordered" evidence="1">
    <location>
        <begin position="578"/>
        <end position="613"/>
    </location>
</feature>
<comment type="caution">
    <text evidence="3">The sequence shown here is derived from an EMBL/GenBank/DDBJ whole genome shotgun (WGS) entry which is preliminary data.</text>
</comment>
<proteinExistence type="predicted"/>
<feature type="compositionally biased region" description="Polar residues" evidence="1">
    <location>
        <begin position="604"/>
        <end position="613"/>
    </location>
</feature>
<dbReference type="InterPro" id="IPR050397">
    <property type="entry name" value="Env_Response_Regulators"/>
</dbReference>
<evidence type="ECO:0000313" key="4">
    <source>
        <dbReference type="Proteomes" id="UP000631034"/>
    </source>
</evidence>
<dbReference type="Pfam" id="PF00027">
    <property type="entry name" value="cNMP_binding"/>
    <property type="match status" value="1"/>
</dbReference>
<feature type="domain" description="Cyclic nucleotide-binding" evidence="2">
    <location>
        <begin position="1"/>
        <end position="106"/>
    </location>
</feature>
<sequence>MTAPTQVIEPGDALFHEGEPAISAFFIVSGRVVLKKDSPEGLVDIDFLGPGDLAGEAGLLRNGVYSVTAIAETRVEFDELDRAALMDRVRREPDITLRLAGHFARRIAVLTERLVRPAPEPHTRATGVSATRRMASWFRNLFRRRRTDSGALAEIPRSLKVAIAIFLNDDEDSQRILVEGAFLTLPGVEVVLLNDAVEVSSEGNLLTVLTQAGRVAHRMLERENADVVIWGLVDTDADLLELHFATFSERDEERPGAPSLLSWLGLPTGFEADWEPLLCATTLAAIEPRSELQSQTLDAILPPLVADAQSLGLSPPDFFSGAEKAAILESFGNAAATAGHMTDGAEWFDQALEAYRTALETLPRDADLEWALLNRSIGVVLQSVGERTGDPAPLTEAAEAYRTALEGIIRRDTPRDWAKLHYRLGEVLYRRALLDGSDLFKECVDSLQNALQVYSRKEFPAKWAEIVNLLSQVLQVYGDEVKAISLLKRAVDLSQQVLEVRTLDTVPLAWAAAQNTLGSSLFLLGRNTGERATLEDAREAFQASLGVYRMMNAEKGASVAENNLRRVEEFLEKSTPVHRRLEPEWASGDRKALAPETEKEKETPGSSSGSTQS</sequence>
<dbReference type="CDD" id="cd00038">
    <property type="entry name" value="CAP_ED"/>
    <property type="match status" value="1"/>
</dbReference>
<dbReference type="InterPro" id="IPR014710">
    <property type="entry name" value="RmlC-like_jellyroll"/>
</dbReference>
<dbReference type="SUPFAM" id="SSF51206">
    <property type="entry name" value="cAMP-binding domain-like"/>
    <property type="match status" value="1"/>
</dbReference>
<dbReference type="Proteomes" id="UP000631034">
    <property type="component" value="Unassembled WGS sequence"/>
</dbReference>
<evidence type="ECO:0000259" key="2">
    <source>
        <dbReference type="PROSITE" id="PS50042"/>
    </source>
</evidence>
<evidence type="ECO:0000313" key="3">
    <source>
        <dbReference type="EMBL" id="MBE1236421.1"/>
    </source>
</evidence>
<accession>A0A8J7CVK7</accession>
<dbReference type="SMART" id="SM00100">
    <property type="entry name" value="cNMP"/>
    <property type="match status" value="1"/>
</dbReference>
<dbReference type="InterPro" id="IPR011990">
    <property type="entry name" value="TPR-like_helical_dom_sf"/>
</dbReference>